<feature type="repeat" description="TPR" evidence="1">
    <location>
        <begin position="190"/>
        <end position="223"/>
    </location>
</feature>
<dbReference type="AlphaFoldDB" id="A0A554XFQ3"/>
<proteinExistence type="predicted"/>
<protein>
    <submittedName>
        <fullName evidence="3">Beta-barrel assembly-enhancing protease</fullName>
        <ecNumber evidence="3">3.4.-.-</ecNumber>
    </submittedName>
</protein>
<dbReference type="OrthoDB" id="9766710at2"/>
<dbReference type="RefSeq" id="WP_144328240.1">
    <property type="nucleotide sequence ID" value="NZ_VJON01000016.1"/>
</dbReference>
<keyword evidence="3" id="KW-0378">Hydrolase</keyword>
<dbReference type="SUPFAM" id="SSF48452">
    <property type="entry name" value="TPR-like"/>
    <property type="match status" value="2"/>
</dbReference>
<dbReference type="EC" id="3.4.-.-" evidence="3"/>
<keyword evidence="2" id="KW-0732">Signal</keyword>
<evidence type="ECO:0000256" key="1">
    <source>
        <dbReference type="PROSITE-ProRule" id="PRU00339"/>
    </source>
</evidence>
<feature type="chain" id="PRO_5022153809" evidence="2">
    <location>
        <begin position="23"/>
        <end position="476"/>
    </location>
</feature>
<dbReference type="PANTHER" id="PTHR12558">
    <property type="entry name" value="CELL DIVISION CYCLE 16,23,27"/>
    <property type="match status" value="1"/>
</dbReference>
<reference evidence="3 4" key="1">
    <citation type="submission" date="2019-07" db="EMBL/GenBank/DDBJ databases">
        <title>Tepidimonas charontis SPSP-6 draft genome.</title>
        <authorList>
            <person name="Da Costa M.S."/>
            <person name="Froufe H.J.C."/>
            <person name="Egas C."/>
            <person name="Albuquerque L."/>
        </authorList>
    </citation>
    <scope>NUCLEOTIDE SEQUENCE [LARGE SCALE GENOMIC DNA]</scope>
    <source>
        <strain evidence="3 4">SPSP-6</strain>
    </source>
</reference>
<evidence type="ECO:0000256" key="2">
    <source>
        <dbReference type="SAM" id="SignalP"/>
    </source>
</evidence>
<keyword evidence="3" id="KW-0645">Protease</keyword>
<keyword evidence="1" id="KW-0802">TPR repeat</keyword>
<name>A0A554XFQ3_9BURK</name>
<dbReference type="Proteomes" id="UP000318294">
    <property type="component" value="Unassembled WGS sequence"/>
</dbReference>
<dbReference type="EMBL" id="VJON01000016">
    <property type="protein sequence ID" value="TSE34648.1"/>
    <property type="molecule type" value="Genomic_DNA"/>
</dbReference>
<dbReference type="Gene3D" id="1.25.40.10">
    <property type="entry name" value="Tetratricopeptide repeat domain"/>
    <property type="match status" value="2"/>
</dbReference>
<accession>A0A554XFQ3</accession>
<dbReference type="InterPro" id="IPR011990">
    <property type="entry name" value="TPR-like_helical_dom_sf"/>
</dbReference>
<comment type="caution">
    <text evidence="3">The sequence shown here is derived from an EMBL/GenBank/DDBJ whole genome shotgun (WGS) entry which is preliminary data.</text>
</comment>
<dbReference type="GO" id="GO:0006508">
    <property type="term" value="P:proteolysis"/>
    <property type="evidence" value="ECO:0007669"/>
    <property type="project" value="UniProtKB-KW"/>
</dbReference>
<keyword evidence="4" id="KW-1185">Reference proteome</keyword>
<dbReference type="InterPro" id="IPR019734">
    <property type="entry name" value="TPR_rpt"/>
</dbReference>
<sequence>MPRLRSLVLPVCLSLALAPVAAQEPPRTAADGGAADAVTVARSALDAELFYQLLLAELQRRDDPGSAYSLVLDAARRTQEAALFRRAVEIAVQARAGNAALEAAQAWARALPGDDDAWRTQLQLLLGLQRTDDIGPVLRDWIRATDAERRPTIIGVVPLILGRVDEPERALAAARTALEPWLRGNTAVAAAAWAALGRVQAQKGRTSEALQSARRALQADARSTAAAALALGLLEAYPQEAEALLQRHLSAAGAQTEVAVRIAYANALAERGRLDEGLALLREPTPRTADDRARLRQAEARLLRDHDQALAAYEVLAAAVAADPEQTDLQYDLAMLAERLDRLDEMERLLRDLIARRPDDPHPYNALGYALADRGVRLNEAKALIEEALRRAPDDAYIIDSLGWVEFRLGNLTEARRLLTDAMRRRPDAEIAAHLGEVLWVLGERDEARAIWRQGLELDARHRTLRATLQRLGVEL</sequence>
<dbReference type="Pfam" id="PF13181">
    <property type="entry name" value="TPR_8"/>
    <property type="match status" value="1"/>
</dbReference>
<gene>
    <name evidence="3" type="primary">bepA_3</name>
    <name evidence="3" type="ORF">Tchar_01286</name>
</gene>
<dbReference type="SMART" id="SM00028">
    <property type="entry name" value="TPR"/>
    <property type="match status" value="4"/>
</dbReference>
<dbReference type="PANTHER" id="PTHR12558:SF33">
    <property type="entry name" value="BLL7664 PROTEIN"/>
    <property type="match status" value="1"/>
</dbReference>
<organism evidence="3 4">
    <name type="scientific">Tepidimonas charontis</name>
    <dbReference type="NCBI Taxonomy" id="2267262"/>
    <lineage>
        <taxon>Bacteria</taxon>
        <taxon>Pseudomonadati</taxon>
        <taxon>Pseudomonadota</taxon>
        <taxon>Betaproteobacteria</taxon>
        <taxon>Burkholderiales</taxon>
        <taxon>Tepidimonas</taxon>
    </lineage>
</organism>
<dbReference type="PROSITE" id="PS50005">
    <property type="entry name" value="TPR"/>
    <property type="match status" value="1"/>
</dbReference>
<feature type="signal peptide" evidence="2">
    <location>
        <begin position="1"/>
        <end position="22"/>
    </location>
</feature>
<dbReference type="GO" id="GO:0008233">
    <property type="term" value="F:peptidase activity"/>
    <property type="evidence" value="ECO:0007669"/>
    <property type="project" value="UniProtKB-KW"/>
</dbReference>
<evidence type="ECO:0000313" key="4">
    <source>
        <dbReference type="Proteomes" id="UP000318294"/>
    </source>
</evidence>
<evidence type="ECO:0000313" key="3">
    <source>
        <dbReference type="EMBL" id="TSE34648.1"/>
    </source>
</evidence>